<dbReference type="AlphaFoldDB" id="A0AAD5ZC46"/>
<protein>
    <recommendedName>
        <fullName evidence="2">alpha-L-fucosidase</fullName>
        <ecNumber evidence="2">3.2.1.51</ecNumber>
    </recommendedName>
</protein>
<keyword evidence="5" id="KW-0326">Glycosidase</keyword>
<accession>A0AAD5ZC46</accession>
<dbReference type="Proteomes" id="UP001210211">
    <property type="component" value="Unassembled WGS sequence"/>
</dbReference>
<dbReference type="SMART" id="SM00812">
    <property type="entry name" value="Alpha_L_fucos"/>
    <property type="match status" value="1"/>
</dbReference>
<dbReference type="SUPFAM" id="SSF51445">
    <property type="entry name" value="(Trans)glycosidases"/>
    <property type="match status" value="1"/>
</dbReference>
<evidence type="ECO:0000256" key="1">
    <source>
        <dbReference type="ARBA" id="ARBA00007951"/>
    </source>
</evidence>
<dbReference type="Gene3D" id="3.20.20.80">
    <property type="entry name" value="Glycosidases"/>
    <property type="match status" value="1"/>
</dbReference>
<gene>
    <name evidence="8" type="ORF">LUZ61_019829</name>
</gene>
<organism evidence="8 9">
    <name type="scientific">Rhynchospora tenuis</name>
    <dbReference type="NCBI Taxonomy" id="198213"/>
    <lineage>
        <taxon>Eukaryota</taxon>
        <taxon>Viridiplantae</taxon>
        <taxon>Streptophyta</taxon>
        <taxon>Embryophyta</taxon>
        <taxon>Tracheophyta</taxon>
        <taxon>Spermatophyta</taxon>
        <taxon>Magnoliopsida</taxon>
        <taxon>Liliopsida</taxon>
        <taxon>Poales</taxon>
        <taxon>Cyperaceae</taxon>
        <taxon>Cyperoideae</taxon>
        <taxon>Rhynchosporeae</taxon>
        <taxon>Rhynchospora</taxon>
    </lineage>
</organism>
<dbReference type="InterPro" id="IPR008979">
    <property type="entry name" value="Galactose-bd-like_sf"/>
</dbReference>
<keyword evidence="4" id="KW-0378">Hydrolase</keyword>
<name>A0AAD5ZC46_9POAL</name>
<feature type="domain" description="Glycoside hydrolase family 29 N-terminal" evidence="7">
    <location>
        <begin position="84"/>
        <end position="348"/>
    </location>
</feature>
<dbReference type="PANTHER" id="PTHR10030:SF37">
    <property type="entry name" value="ALPHA-L-FUCOSIDASE-RELATED"/>
    <property type="match status" value="1"/>
</dbReference>
<proteinExistence type="inferred from homology"/>
<dbReference type="PANTHER" id="PTHR10030">
    <property type="entry name" value="ALPHA-L-FUCOSIDASE"/>
    <property type="match status" value="1"/>
</dbReference>
<evidence type="ECO:0000259" key="6">
    <source>
        <dbReference type="Pfam" id="PF00754"/>
    </source>
</evidence>
<dbReference type="SUPFAM" id="SSF49785">
    <property type="entry name" value="Galactose-binding domain-like"/>
    <property type="match status" value="1"/>
</dbReference>
<dbReference type="InterPro" id="IPR000421">
    <property type="entry name" value="FA58C"/>
</dbReference>
<evidence type="ECO:0000256" key="5">
    <source>
        <dbReference type="ARBA" id="ARBA00023295"/>
    </source>
</evidence>
<dbReference type="InterPro" id="IPR017853">
    <property type="entry name" value="GH"/>
</dbReference>
<keyword evidence="3" id="KW-0732">Signal</keyword>
<dbReference type="Pfam" id="PF01120">
    <property type="entry name" value="Alpha_L_fucos"/>
    <property type="match status" value="1"/>
</dbReference>
<dbReference type="EC" id="3.2.1.51" evidence="2"/>
<dbReference type="GO" id="GO:0006004">
    <property type="term" value="P:fucose metabolic process"/>
    <property type="evidence" value="ECO:0007669"/>
    <property type="project" value="TreeGrafter"/>
</dbReference>
<comment type="caution">
    <text evidence="8">The sequence shown here is derived from an EMBL/GenBank/DDBJ whole genome shotgun (WGS) entry which is preliminary data.</text>
</comment>
<evidence type="ECO:0000256" key="2">
    <source>
        <dbReference type="ARBA" id="ARBA00012662"/>
    </source>
</evidence>
<dbReference type="GO" id="GO:0005764">
    <property type="term" value="C:lysosome"/>
    <property type="evidence" value="ECO:0007669"/>
    <property type="project" value="TreeGrafter"/>
</dbReference>
<dbReference type="Gene3D" id="2.60.120.260">
    <property type="entry name" value="Galactose-binding domain-like"/>
    <property type="match status" value="1"/>
</dbReference>
<evidence type="ECO:0000313" key="9">
    <source>
        <dbReference type="Proteomes" id="UP001210211"/>
    </source>
</evidence>
<keyword evidence="9" id="KW-1185">Reference proteome</keyword>
<dbReference type="FunFam" id="3.20.20.80:FF:000052">
    <property type="entry name" value="Putative alpha-L-fucosidase 1"/>
    <property type="match status" value="1"/>
</dbReference>
<evidence type="ECO:0000313" key="8">
    <source>
        <dbReference type="EMBL" id="KAJ3690665.1"/>
    </source>
</evidence>
<dbReference type="InterPro" id="IPR057739">
    <property type="entry name" value="Glyco_hydro_29_N"/>
</dbReference>
<dbReference type="GO" id="GO:0016139">
    <property type="term" value="P:glycoside catabolic process"/>
    <property type="evidence" value="ECO:0007669"/>
    <property type="project" value="TreeGrafter"/>
</dbReference>
<dbReference type="EMBL" id="JAMRDG010000002">
    <property type="protein sequence ID" value="KAJ3690665.1"/>
    <property type="molecule type" value="Genomic_DNA"/>
</dbReference>
<evidence type="ECO:0000259" key="7">
    <source>
        <dbReference type="Pfam" id="PF01120"/>
    </source>
</evidence>
<dbReference type="GO" id="GO:0004560">
    <property type="term" value="F:alpha-L-fucosidase activity"/>
    <property type="evidence" value="ECO:0007669"/>
    <property type="project" value="UniProtKB-EC"/>
</dbReference>
<sequence>MLSLRPSQCTQVVTNMNNLVTFCLVSLLYQIQFSQSLLTTPPLPVSPTPSYSQLKWQRLEIIMFFHFGMNTFTDSEWGTGEENPSIFNPTHLDTNQWMEAAVEAGVSLVVLVAKHHDGFCLWPTQYTDHSVKWSPWKEGKGDVLKEFVDAAQARGIDAGIYLSPWDRHERTYGLEVAYNEYYLGQLHELLTRYGSIQEIWFDGAKGKNATNMTYHFQEWFQTVKQLQPSINIFSDAGPDIRWVGDEAGSAGSTCWSTVNHTHLKIGDASLEKYLNTGDPHGTDWVPPECDVSIRPGWFWHKNEAAKSLRQLLNIYYRSVGRNCVLLINVPPNSTGLVSEADIIRMKELHQAIQTIFSIDMAKGSETKASSQRGGTTGSFRASNVIDGNEDTYWAPEERDGGDGQGYWIELCRFDVNTPFNVVRLQEAIQMGQRIKQYEVLVDGIVVVNGTTVGHKRLHRLKWPVFGRVIRVWIKESRGPPLLSAVGLHFDPFRKG</sequence>
<evidence type="ECO:0000256" key="4">
    <source>
        <dbReference type="ARBA" id="ARBA00022801"/>
    </source>
</evidence>
<dbReference type="Pfam" id="PF00754">
    <property type="entry name" value="F5_F8_type_C"/>
    <property type="match status" value="1"/>
</dbReference>
<reference evidence="8 9" key="1">
    <citation type="journal article" date="2022" name="Cell">
        <title>Repeat-based holocentromeres influence genome architecture and karyotype evolution.</title>
        <authorList>
            <person name="Hofstatter P.G."/>
            <person name="Thangavel G."/>
            <person name="Lux T."/>
            <person name="Neumann P."/>
            <person name="Vondrak T."/>
            <person name="Novak P."/>
            <person name="Zhang M."/>
            <person name="Costa L."/>
            <person name="Castellani M."/>
            <person name="Scott A."/>
            <person name="Toegelov H."/>
            <person name="Fuchs J."/>
            <person name="Mata-Sucre Y."/>
            <person name="Dias Y."/>
            <person name="Vanzela A.L.L."/>
            <person name="Huettel B."/>
            <person name="Almeida C.C.S."/>
            <person name="Simkova H."/>
            <person name="Souza G."/>
            <person name="Pedrosa-Harand A."/>
            <person name="Macas J."/>
            <person name="Mayer K.F.X."/>
            <person name="Houben A."/>
            <person name="Marques A."/>
        </authorList>
    </citation>
    <scope>NUCLEOTIDE SEQUENCE [LARGE SCALE GENOMIC DNA]</scope>
    <source>
        <strain evidence="8">RhyTen1mFocal</strain>
    </source>
</reference>
<comment type="similarity">
    <text evidence="1">Belongs to the glycosyl hydrolase 29 family.</text>
</comment>
<feature type="domain" description="F5/8 type C" evidence="6">
    <location>
        <begin position="366"/>
        <end position="475"/>
    </location>
</feature>
<dbReference type="InterPro" id="IPR000933">
    <property type="entry name" value="Glyco_hydro_29"/>
</dbReference>
<evidence type="ECO:0000256" key="3">
    <source>
        <dbReference type="ARBA" id="ARBA00022729"/>
    </source>
</evidence>